<accession>A0A8C7JQU7</accession>
<dbReference type="Gene3D" id="1.10.150.50">
    <property type="entry name" value="Transcription Factor, Ets-1"/>
    <property type="match status" value="1"/>
</dbReference>
<keyword evidence="3" id="KW-0597">Phosphoprotein</keyword>
<sequence length="516" mass="56953">MSFDRVPSKSVVMDWNPHQLADYMKKLNLSGCDKVIMKCSINGQRFLNMTENDHQKFPKIHAPLISKICSEINRKEEKRRFFTKRTAAPKYEPAMPQEDQPWGPDEFDEGSDEDYENPDAEEDDGSGGDYESPTEDVGLEDSDNGYESPPSEAPEEIPHQLRAAKPLADGEYIDSTPHRNTARSHPPPTTQRPGAGPPIPSASHPSLLQPPPPRREQSPQHPGRITGKLPATSSNAAPAPPVDRRRKPTKLDRTRLAESPIPGTLTPQEAAEGRTAHNNVRNGANGMVSNTWKPWKPCCISLLVPMSKPYNSNTFPRPGHPRAVLPGLSLHSDGFPPNIASTASLPSKLQALQASISPRSSPRIVPDRHIMPPPPPMQASIPPPADLEDEQDLNPQWYVGQVTRGQAEGCLRQVNMDGAFLVRDSSKRSSIQPYTLMVLYQDKVYNIQIRCEQNEFLLGTGLKVSETYPMVAHIIAHYRQSPLLLIDAKNRGSGQQSQCPLIYPAGGALASPYPSF</sequence>
<evidence type="ECO:0000256" key="5">
    <source>
        <dbReference type="ARBA" id="ARBA00055328"/>
    </source>
</evidence>
<evidence type="ECO:0000259" key="12">
    <source>
        <dbReference type="PROSITE" id="PS50001"/>
    </source>
</evidence>
<evidence type="ECO:0000313" key="13">
    <source>
        <dbReference type="Ensembl" id="ENSOKIP00005086288.1"/>
    </source>
</evidence>
<dbReference type="FunFam" id="1.10.150.50:FF:000051">
    <property type="entry name" value="Lymphocyte cytosolic protein 2"/>
    <property type="match status" value="1"/>
</dbReference>
<feature type="domain" description="SH2" evidence="12">
    <location>
        <begin position="397"/>
        <end position="505"/>
    </location>
</feature>
<dbReference type="GO" id="GO:0002376">
    <property type="term" value="P:immune system process"/>
    <property type="evidence" value="ECO:0007669"/>
    <property type="project" value="UniProtKB-ARBA"/>
</dbReference>
<dbReference type="CDD" id="cd09522">
    <property type="entry name" value="SAM_SLP76"/>
    <property type="match status" value="1"/>
</dbReference>
<dbReference type="GO" id="GO:0005829">
    <property type="term" value="C:cytosol"/>
    <property type="evidence" value="ECO:0007669"/>
    <property type="project" value="UniProtKB-ARBA"/>
</dbReference>
<dbReference type="SUPFAM" id="SSF47769">
    <property type="entry name" value="SAM/Pointed domain"/>
    <property type="match status" value="1"/>
</dbReference>
<dbReference type="InterPro" id="IPR013761">
    <property type="entry name" value="SAM/pointed_sf"/>
</dbReference>
<dbReference type="FunFam" id="3.30.505.10:FF:000016">
    <property type="entry name" value="B-cell linker protein isoform 2"/>
    <property type="match status" value="1"/>
</dbReference>
<evidence type="ECO:0000256" key="6">
    <source>
        <dbReference type="ARBA" id="ARBA00064703"/>
    </source>
</evidence>
<dbReference type="InterPro" id="IPR000980">
    <property type="entry name" value="SH2"/>
</dbReference>
<dbReference type="GO" id="GO:0007169">
    <property type="term" value="P:cell surface receptor protein tyrosine kinase signaling pathway"/>
    <property type="evidence" value="ECO:0007669"/>
    <property type="project" value="TreeGrafter"/>
</dbReference>
<evidence type="ECO:0000256" key="10">
    <source>
        <dbReference type="PROSITE-ProRule" id="PRU00191"/>
    </source>
</evidence>
<dbReference type="GeneTree" id="ENSGT00940000166656"/>
<name>A0A8C7JQU7_ONCKI</name>
<keyword evidence="4 10" id="KW-0727">SH2 domain</keyword>
<dbReference type="SUPFAM" id="SSF55550">
    <property type="entry name" value="SH2 domain"/>
    <property type="match status" value="1"/>
</dbReference>
<evidence type="ECO:0000256" key="2">
    <source>
        <dbReference type="ARBA" id="ARBA00022490"/>
    </source>
</evidence>
<protein>
    <recommendedName>
        <fullName evidence="7">Lymphocyte cytosolic protein 2</fullName>
    </recommendedName>
    <alternativeName>
        <fullName evidence="8">SH2 domain-containing leukocyte protein of 76 kDa</fullName>
    </alternativeName>
    <alternativeName>
        <fullName evidence="9">SLP-76 tyrosine phosphoprotein</fullName>
    </alternativeName>
</protein>
<evidence type="ECO:0000256" key="9">
    <source>
        <dbReference type="ARBA" id="ARBA00079396"/>
    </source>
</evidence>
<feature type="region of interest" description="Disordered" evidence="11">
    <location>
        <begin position="83"/>
        <end position="275"/>
    </location>
</feature>
<dbReference type="GO" id="GO:0035556">
    <property type="term" value="P:intracellular signal transduction"/>
    <property type="evidence" value="ECO:0007669"/>
    <property type="project" value="TreeGrafter"/>
</dbReference>
<dbReference type="Ensembl" id="ENSOKIT00005092270.1">
    <property type="protein sequence ID" value="ENSOKIP00005086288.1"/>
    <property type="gene ID" value="ENSOKIG00005037572.1"/>
</dbReference>
<dbReference type="SMART" id="SM00252">
    <property type="entry name" value="SH2"/>
    <property type="match status" value="1"/>
</dbReference>
<feature type="compositionally biased region" description="Acidic residues" evidence="11">
    <location>
        <begin position="105"/>
        <end position="144"/>
    </location>
</feature>
<keyword evidence="2" id="KW-0963">Cytoplasm</keyword>
<dbReference type="Gene3D" id="3.30.505.10">
    <property type="entry name" value="SH2 domain"/>
    <property type="match status" value="1"/>
</dbReference>
<organism evidence="13 14">
    <name type="scientific">Oncorhynchus kisutch</name>
    <name type="common">Coho salmon</name>
    <name type="synonym">Salmo kisutch</name>
    <dbReference type="NCBI Taxonomy" id="8019"/>
    <lineage>
        <taxon>Eukaryota</taxon>
        <taxon>Metazoa</taxon>
        <taxon>Chordata</taxon>
        <taxon>Craniata</taxon>
        <taxon>Vertebrata</taxon>
        <taxon>Euteleostomi</taxon>
        <taxon>Actinopterygii</taxon>
        <taxon>Neopterygii</taxon>
        <taxon>Teleostei</taxon>
        <taxon>Protacanthopterygii</taxon>
        <taxon>Salmoniformes</taxon>
        <taxon>Salmonidae</taxon>
        <taxon>Salmoninae</taxon>
        <taxon>Oncorhynchus</taxon>
    </lineage>
</organism>
<reference evidence="13" key="2">
    <citation type="submission" date="2025-09" db="UniProtKB">
        <authorList>
            <consortium name="Ensembl"/>
        </authorList>
    </citation>
    <scope>IDENTIFICATION</scope>
</reference>
<evidence type="ECO:0000256" key="4">
    <source>
        <dbReference type="ARBA" id="ARBA00022999"/>
    </source>
</evidence>
<evidence type="ECO:0000256" key="7">
    <source>
        <dbReference type="ARBA" id="ARBA00073181"/>
    </source>
</evidence>
<comment type="subcellular location">
    <subcellularLocation>
        <location evidence="1">Cytoplasm</location>
    </subcellularLocation>
</comment>
<dbReference type="InterPro" id="IPR051751">
    <property type="entry name" value="Immunoreceptor_sig_adapters"/>
</dbReference>
<dbReference type="PROSITE" id="PS50001">
    <property type="entry name" value="SH2"/>
    <property type="match status" value="1"/>
</dbReference>
<dbReference type="PANTHER" id="PTHR14098">
    <property type="entry name" value="SH2 DOMAIN CONTAINING PROTEIN"/>
    <property type="match status" value="1"/>
</dbReference>
<feature type="compositionally biased region" description="Pro residues" evidence="11">
    <location>
        <begin position="185"/>
        <end position="200"/>
    </location>
</feature>
<gene>
    <name evidence="13" type="primary">lcp2a</name>
</gene>
<reference evidence="13" key="1">
    <citation type="submission" date="2025-08" db="UniProtKB">
        <authorList>
            <consortium name="Ensembl"/>
        </authorList>
    </citation>
    <scope>IDENTIFICATION</scope>
</reference>
<evidence type="ECO:0000313" key="14">
    <source>
        <dbReference type="Proteomes" id="UP000694557"/>
    </source>
</evidence>
<proteinExistence type="predicted"/>
<dbReference type="PANTHER" id="PTHR14098:SF1">
    <property type="entry name" value="LYMPHOCYTE CYTOSOLIC PROTEIN 2"/>
    <property type="match status" value="1"/>
</dbReference>
<dbReference type="AlphaFoldDB" id="A0A8C7JQU7"/>
<comment type="function">
    <text evidence="5">Adapter protein primarily involved in signaling pathways within T-cells, as well as other immune cells such as platelets, mast cells, and natural killer (NK) cells. Plays a crucial role for transducing signal from the T-cell receptor (TCR) after antigen recognition leading to T-cell activation. Mechanistically, once phosphorylated by the kinase ZAP70, mediates interactions with the guanine-nucleotide exchange factor VAV1, the adapter protein NCK and the kinase ITK. In turn, stimulates the activation of PKC-theta/PRKCQ and NF-kappa-B transcriptional activity in response to CD3 and CD28 costimulation. Also plays an essential role in AGER-induced signaling pathways including p38 MAPK and ERK1/2 activation leading to cytokine release and pro-inflammatory responses.</text>
</comment>
<dbReference type="Proteomes" id="UP000694557">
    <property type="component" value="Unassembled WGS sequence"/>
</dbReference>
<evidence type="ECO:0000256" key="3">
    <source>
        <dbReference type="ARBA" id="ARBA00022553"/>
    </source>
</evidence>
<dbReference type="PRINTS" id="PR00401">
    <property type="entry name" value="SH2DOMAIN"/>
</dbReference>
<dbReference type="InterPro" id="IPR036860">
    <property type="entry name" value="SH2_dom_sf"/>
</dbReference>
<dbReference type="Pfam" id="PF00017">
    <property type="entry name" value="SH2"/>
    <property type="match status" value="1"/>
</dbReference>
<evidence type="ECO:0000256" key="1">
    <source>
        <dbReference type="ARBA" id="ARBA00004496"/>
    </source>
</evidence>
<comment type="subunit">
    <text evidence="6">Interacts with SLA. Interacts with CBLB. Interacts with GRB2. Interacts with SHB. Interacts with PRAM1. Interacts (via SH2 domain) with CD6 (via tyrosine phosphorylated C-terminus). Interacts with FYB1 and the phosphorylated form of FYB2. Interacts with 14-3-3 adapter/YWHAZ; this phosphorylation leads to YWHAZ proteolytic degradation. Interacts with VAV1; this interaction plays a role in TCR-mediated cytokine production. Interacts with AGER; this interaction plays an important role in AGER-mediated pro-inflammatory responses and cytokine release.</text>
</comment>
<evidence type="ECO:0000256" key="8">
    <source>
        <dbReference type="ARBA" id="ARBA00076939"/>
    </source>
</evidence>
<keyword evidence="14" id="KW-1185">Reference proteome</keyword>
<evidence type="ECO:0000256" key="11">
    <source>
        <dbReference type="SAM" id="MobiDB-lite"/>
    </source>
</evidence>